<name>A0ABW5M8V4_9BACT</name>
<sequence length="800" mass="90326">MTTKDIDFQPEIQIGELRMSYFENVQQQSPDRGITLKELSDAISQREQLRAKDPSTSAESTPWICVAASLLDKKTIGSYTGYIGIRIKLIPDRVNVVRQQLETDPFACLVANILDSNVLYVILQTEATPCNEIEYLAYCEATVHLLQAEHALTDDELSMNGSNPYSLIRLSSLKNVYTHPFPKKVRINPSTQLKEPVADEQDSGLGSTGKFGPDSLLDALKSERQQAEEATDPASHQGEHSTAPDMGQRPPMLDMTEERLNELPDFDGEEEREANPHETNNGFKATSGTSTEGDTADSESIEWPQPVAIESHLLSVLSVTPSMIPEQLRGWLTDIAHRMKCPLDFVATTAVVMLSSLIGTRLTIKPKRRDDWTVVPNLWGALIGGPSIKKTPSAMEVLSPLKRLISESNEQFSQEMKRYEAELATYEAQKKVYQNLEQKRLKGEPVQVDVEWPEPPRKPAKKRYMTNDATTEKLVELLNENPTGLLQFRDELMGLLSGWDRPGREGDRAFYLEAWNGNGSKDDDRIGRGHVSAELICVSLLGGIQPGKLLGYLRAATGYENDGFVQRLQVAVYPDKPAWEYVDDYPDKDARARAFKLIKSINESDFSSISYSTDEYERFPYTRFDADAQEIFKQWLTKWELEVIPSEKNNELLEAHFAKYPSLLASLSLIFHVVNCVDLAPLPPPHKRLVTVEAVTMGIHWCEYLMSHARRIYGLLDTASIESAKELLRHLKESDLTDGFKVRDVYRKQWTHLTTNEQVRSAINELIERHYLTEVAPPALQTKGGRPEDPYYLVNPKIRS</sequence>
<organism evidence="3 4">
    <name type="scientific">Spirosoma soli</name>
    <dbReference type="NCBI Taxonomy" id="1770529"/>
    <lineage>
        <taxon>Bacteria</taxon>
        <taxon>Pseudomonadati</taxon>
        <taxon>Bacteroidota</taxon>
        <taxon>Cytophagia</taxon>
        <taxon>Cytophagales</taxon>
        <taxon>Cytophagaceae</taxon>
        <taxon>Spirosoma</taxon>
    </lineage>
</organism>
<evidence type="ECO:0000313" key="4">
    <source>
        <dbReference type="Proteomes" id="UP001597469"/>
    </source>
</evidence>
<dbReference type="InterPro" id="IPR025048">
    <property type="entry name" value="DUF3987"/>
</dbReference>
<accession>A0ABW5M8V4</accession>
<dbReference type="Pfam" id="PF13148">
    <property type="entry name" value="DUF3987"/>
    <property type="match status" value="1"/>
</dbReference>
<dbReference type="EMBL" id="JBHULN010000018">
    <property type="protein sequence ID" value="MFD2573440.1"/>
    <property type="molecule type" value="Genomic_DNA"/>
</dbReference>
<gene>
    <name evidence="3" type="ORF">ACFSUS_22560</name>
</gene>
<evidence type="ECO:0000256" key="1">
    <source>
        <dbReference type="SAM" id="Coils"/>
    </source>
</evidence>
<feature type="region of interest" description="Disordered" evidence="2">
    <location>
        <begin position="267"/>
        <end position="300"/>
    </location>
</feature>
<evidence type="ECO:0000313" key="3">
    <source>
        <dbReference type="EMBL" id="MFD2573440.1"/>
    </source>
</evidence>
<protein>
    <submittedName>
        <fullName evidence="3">YfjI family protein</fullName>
    </submittedName>
</protein>
<feature type="region of interest" description="Disordered" evidence="2">
    <location>
        <begin position="187"/>
        <end position="252"/>
    </location>
</feature>
<dbReference type="RefSeq" id="WP_381526118.1">
    <property type="nucleotide sequence ID" value="NZ_JBHULN010000018.1"/>
</dbReference>
<keyword evidence="4" id="KW-1185">Reference proteome</keyword>
<dbReference type="Proteomes" id="UP001597469">
    <property type="component" value="Unassembled WGS sequence"/>
</dbReference>
<feature type="compositionally biased region" description="Polar residues" evidence="2">
    <location>
        <begin position="277"/>
        <end position="293"/>
    </location>
</feature>
<reference evidence="4" key="1">
    <citation type="journal article" date="2019" name="Int. J. Syst. Evol. Microbiol.">
        <title>The Global Catalogue of Microorganisms (GCM) 10K type strain sequencing project: providing services to taxonomists for standard genome sequencing and annotation.</title>
        <authorList>
            <consortium name="The Broad Institute Genomics Platform"/>
            <consortium name="The Broad Institute Genome Sequencing Center for Infectious Disease"/>
            <person name="Wu L."/>
            <person name="Ma J."/>
        </authorList>
    </citation>
    <scope>NUCLEOTIDE SEQUENCE [LARGE SCALE GENOMIC DNA]</scope>
    <source>
        <strain evidence="4">KCTC 42805</strain>
    </source>
</reference>
<evidence type="ECO:0000256" key="2">
    <source>
        <dbReference type="SAM" id="MobiDB-lite"/>
    </source>
</evidence>
<keyword evidence="1" id="KW-0175">Coiled coil</keyword>
<proteinExistence type="predicted"/>
<feature type="coiled-coil region" evidence="1">
    <location>
        <begin position="402"/>
        <end position="439"/>
    </location>
</feature>
<comment type="caution">
    <text evidence="3">The sequence shown here is derived from an EMBL/GenBank/DDBJ whole genome shotgun (WGS) entry which is preliminary data.</text>
</comment>